<dbReference type="Proteomes" id="UP001243989">
    <property type="component" value="Unassembled WGS sequence"/>
</dbReference>
<protein>
    <recommendedName>
        <fullName evidence="4">Secreted protein</fullName>
    </recommendedName>
</protein>
<name>A0AAJ0A4D1_9PEZI</name>
<dbReference type="RefSeq" id="XP_060452299.1">
    <property type="nucleotide sequence ID" value="XM_060582252.1"/>
</dbReference>
<dbReference type="GeneID" id="85467114"/>
<keyword evidence="3" id="KW-1185">Reference proteome</keyword>
<evidence type="ECO:0000313" key="3">
    <source>
        <dbReference type="Proteomes" id="UP001243989"/>
    </source>
</evidence>
<proteinExistence type="predicted"/>
<comment type="caution">
    <text evidence="2">The sequence shown here is derived from an EMBL/GenBank/DDBJ whole genome shotgun (WGS) entry which is preliminary data.</text>
</comment>
<gene>
    <name evidence="2" type="ORF">BDP81DRAFT_17919</name>
</gene>
<reference evidence="2" key="1">
    <citation type="submission" date="2021-06" db="EMBL/GenBank/DDBJ databases">
        <title>Comparative genomics, transcriptomics and evolutionary studies reveal genomic signatures of adaptation to plant cell wall in hemibiotrophic fungi.</title>
        <authorList>
            <consortium name="DOE Joint Genome Institute"/>
            <person name="Baroncelli R."/>
            <person name="Diaz J.F."/>
            <person name="Benocci T."/>
            <person name="Peng M."/>
            <person name="Battaglia E."/>
            <person name="Haridas S."/>
            <person name="Andreopoulos W."/>
            <person name="Labutti K."/>
            <person name="Pangilinan J."/>
            <person name="Floch G.L."/>
            <person name="Makela M.R."/>
            <person name="Henrissat B."/>
            <person name="Grigoriev I.V."/>
            <person name="Crouch J.A."/>
            <person name="De Vries R.P."/>
            <person name="Sukno S.A."/>
            <person name="Thon M.R."/>
        </authorList>
    </citation>
    <scope>NUCLEOTIDE SEQUENCE</scope>
    <source>
        <strain evidence="2">CBS 102054</strain>
    </source>
</reference>
<evidence type="ECO:0000313" key="2">
    <source>
        <dbReference type="EMBL" id="KAK1656255.1"/>
    </source>
</evidence>
<feature type="signal peptide" evidence="1">
    <location>
        <begin position="1"/>
        <end position="21"/>
    </location>
</feature>
<dbReference type="EMBL" id="JAHMHQ010000001">
    <property type="protein sequence ID" value="KAK1656255.1"/>
    <property type="molecule type" value="Genomic_DNA"/>
</dbReference>
<keyword evidence="1" id="KW-0732">Signal</keyword>
<dbReference type="AlphaFoldDB" id="A0AAJ0A4D1"/>
<accession>A0AAJ0A4D1</accession>
<sequence length="172" mass="19556">MVRPRCPARNLLNSTLALVFAFAIRLEPHLCRRLAKLPSVFVSIIHKRTQSECDVTHKVQRQSSAESSWRIPNAVLVAKGRRHLHHHQGFLTSFLLRRINHAAGDWSPASVSQDDFSSYFVSTARNIRPVSRFIQHPQDLRCLRCHCHLTQDEPHRGRNVSARNTGVASLAT</sequence>
<evidence type="ECO:0000256" key="1">
    <source>
        <dbReference type="SAM" id="SignalP"/>
    </source>
</evidence>
<evidence type="ECO:0008006" key="4">
    <source>
        <dbReference type="Google" id="ProtNLM"/>
    </source>
</evidence>
<feature type="chain" id="PRO_5042560147" description="Secreted protein" evidence="1">
    <location>
        <begin position="22"/>
        <end position="172"/>
    </location>
</feature>
<organism evidence="2 3">
    <name type="scientific">Colletotrichum phormii</name>
    <dbReference type="NCBI Taxonomy" id="359342"/>
    <lineage>
        <taxon>Eukaryota</taxon>
        <taxon>Fungi</taxon>
        <taxon>Dikarya</taxon>
        <taxon>Ascomycota</taxon>
        <taxon>Pezizomycotina</taxon>
        <taxon>Sordariomycetes</taxon>
        <taxon>Hypocreomycetidae</taxon>
        <taxon>Glomerellales</taxon>
        <taxon>Glomerellaceae</taxon>
        <taxon>Colletotrichum</taxon>
        <taxon>Colletotrichum acutatum species complex</taxon>
    </lineage>
</organism>